<dbReference type="AlphaFoldDB" id="A0AAD3T2C4"/>
<name>A0AAD3T2C4_NEPGR</name>
<organism evidence="2 3">
    <name type="scientific">Nepenthes gracilis</name>
    <name type="common">Slender pitcher plant</name>
    <dbReference type="NCBI Taxonomy" id="150966"/>
    <lineage>
        <taxon>Eukaryota</taxon>
        <taxon>Viridiplantae</taxon>
        <taxon>Streptophyta</taxon>
        <taxon>Embryophyta</taxon>
        <taxon>Tracheophyta</taxon>
        <taxon>Spermatophyta</taxon>
        <taxon>Magnoliopsida</taxon>
        <taxon>eudicotyledons</taxon>
        <taxon>Gunneridae</taxon>
        <taxon>Pentapetalae</taxon>
        <taxon>Caryophyllales</taxon>
        <taxon>Nepenthaceae</taxon>
        <taxon>Nepenthes</taxon>
    </lineage>
</organism>
<proteinExistence type="predicted"/>
<keyword evidence="3" id="KW-1185">Reference proteome</keyword>
<dbReference type="EMBL" id="BSYO01000024">
    <property type="protein sequence ID" value="GMH22130.1"/>
    <property type="molecule type" value="Genomic_DNA"/>
</dbReference>
<gene>
    <name evidence="2" type="ORF">Nepgr_023973</name>
</gene>
<protein>
    <submittedName>
        <fullName evidence="2">Uncharacterized protein</fullName>
    </submittedName>
</protein>
<comment type="caution">
    <text evidence="2">The sequence shown here is derived from an EMBL/GenBank/DDBJ whole genome shotgun (WGS) entry which is preliminary data.</text>
</comment>
<reference evidence="2" key="1">
    <citation type="submission" date="2023-05" db="EMBL/GenBank/DDBJ databases">
        <title>Nepenthes gracilis genome sequencing.</title>
        <authorList>
            <person name="Fukushima K."/>
        </authorList>
    </citation>
    <scope>NUCLEOTIDE SEQUENCE</scope>
    <source>
        <strain evidence="2">SING2019-196</strain>
    </source>
</reference>
<dbReference type="Proteomes" id="UP001279734">
    <property type="component" value="Unassembled WGS sequence"/>
</dbReference>
<evidence type="ECO:0000256" key="1">
    <source>
        <dbReference type="SAM" id="MobiDB-lite"/>
    </source>
</evidence>
<evidence type="ECO:0000313" key="3">
    <source>
        <dbReference type="Proteomes" id="UP001279734"/>
    </source>
</evidence>
<feature type="region of interest" description="Disordered" evidence="1">
    <location>
        <begin position="146"/>
        <end position="170"/>
    </location>
</feature>
<sequence>MLQDHHPNTLHPIGDKRSGKKDTKQLTRDYRCKIGPIQPPTNIKRWLHMGASPIKIGCKLAHQPGRKAPNAYATTGIHKLEQQNNRQRPQACITKIIGDPTEEEQMASHPERHSAVPKGGLRPTMRNQVIIEQWSKLKVVQPKFLGHQTQDPGEAAPKTPYPSCIDGNGI</sequence>
<feature type="region of interest" description="Disordered" evidence="1">
    <location>
        <begin position="1"/>
        <end position="24"/>
    </location>
</feature>
<accession>A0AAD3T2C4</accession>
<evidence type="ECO:0000313" key="2">
    <source>
        <dbReference type="EMBL" id="GMH22130.1"/>
    </source>
</evidence>